<comment type="caution">
    <text evidence="3">The sequence shown here is derived from an EMBL/GenBank/DDBJ whole genome shotgun (WGS) entry which is preliminary data.</text>
</comment>
<reference evidence="3 4" key="1">
    <citation type="submission" date="2020-09" db="EMBL/GenBank/DDBJ databases">
        <title>De no assembly of potato wild relative species, Solanum commersonii.</title>
        <authorList>
            <person name="Cho K."/>
        </authorList>
    </citation>
    <scope>NUCLEOTIDE SEQUENCE [LARGE SCALE GENOMIC DNA]</scope>
    <source>
        <strain evidence="3">LZ3.2</strain>
        <tissue evidence="3">Leaf</tissue>
    </source>
</reference>
<gene>
    <name evidence="3" type="ORF">H5410_019929</name>
</gene>
<proteinExistence type="predicted"/>
<protein>
    <submittedName>
        <fullName evidence="3">Uncharacterized protein</fullName>
    </submittedName>
</protein>
<accession>A0A9J5Z9Q5</accession>
<name>A0A9J5Z9Q5_SOLCO</name>
<feature type="compositionally biased region" description="Acidic residues" evidence="1">
    <location>
        <begin position="133"/>
        <end position="166"/>
    </location>
</feature>
<sequence>MASFSWLYMIRISLIFNFCRTPVHRLPPDPKSAHLHLYFGFRLEKHKIEPPWLKMRCKGKGRVQMTQSEGLLGLHCWNGTGSLLVLNLFAISLAEEEEYAYGSGSGIVWAARENWVVVMLNGKLESVGLRKEEEEEEEKEEEEEEEGEDEEEEEEEGEEEEQEEEEGGRSRRRRRRRSSMLRYGFTRKSTPFIYAYHAS</sequence>
<dbReference type="EMBL" id="JACXVP010000004">
    <property type="protein sequence ID" value="KAG5608648.1"/>
    <property type="molecule type" value="Genomic_DNA"/>
</dbReference>
<keyword evidence="4" id="KW-1185">Reference proteome</keyword>
<evidence type="ECO:0000256" key="1">
    <source>
        <dbReference type="SAM" id="MobiDB-lite"/>
    </source>
</evidence>
<keyword evidence="2" id="KW-0732">Signal</keyword>
<evidence type="ECO:0000313" key="3">
    <source>
        <dbReference type="EMBL" id="KAG5608648.1"/>
    </source>
</evidence>
<feature type="signal peptide" evidence="2">
    <location>
        <begin position="1"/>
        <end position="25"/>
    </location>
</feature>
<feature type="chain" id="PRO_5039917215" evidence="2">
    <location>
        <begin position="26"/>
        <end position="199"/>
    </location>
</feature>
<organism evidence="3 4">
    <name type="scientific">Solanum commersonii</name>
    <name type="common">Commerson's wild potato</name>
    <name type="synonym">Commerson's nightshade</name>
    <dbReference type="NCBI Taxonomy" id="4109"/>
    <lineage>
        <taxon>Eukaryota</taxon>
        <taxon>Viridiplantae</taxon>
        <taxon>Streptophyta</taxon>
        <taxon>Embryophyta</taxon>
        <taxon>Tracheophyta</taxon>
        <taxon>Spermatophyta</taxon>
        <taxon>Magnoliopsida</taxon>
        <taxon>eudicotyledons</taxon>
        <taxon>Gunneridae</taxon>
        <taxon>Pentapetalae</taxon>
        <taxon>asterids</taxon>
        <taxon>lamiids</taxon>
        <taxon>Solanales</taxon>
        <taxon>Solanaceae</taxon>
        <taxon>Solanoideae</taxon>
        <taxon>Solaneae</taxon>
        <taxon>Solanum</taxon>
    </lineage>
</organism>
<dbReference type="Proteomes" id="UP000824120">
    <property type="component" value="Chromosome 4"/>
</dbReference>
<evidence type="ECO:0000313" key="4">
    <source>
        <dbReference type="Proteomes" id="UP000824120"/>
    </source>
</evidence>
<dbReference type="AlphaFoldDB" id="A0A9J5Z9Q5"/>
<evidence type="ECO:0000256" key="2">
    <source>
        <dbReference type="SAM" id="SignalP"/>
    </source>
</evidence>
<feature type="region of interest" description="Disordered" evidence="1">
    <location>
        <begin position="128"/>
        <end position="176"/>
    </location>
</feature>